<sequence length="106" mass="12296">MIRESNVHFLHIANVDRPVQFYSLDVIISVGYRVKSKRGIEFRQWASKILKQYMIDGYAINEKRLNALQKTVDIQTRMLADALNVEEKDILRAVNLYTGTDAVRLV</sequence>
<evidence type="ECO:0000313" key="2">
    <source>
        <dbReference type="Proteomes" id="UP000182429"/>
    </source>
</evidence>
<dbReference type="Proteomes" id="UP000182429">
    <property type="component" value="Unassembled WGS sequence"/>
</dbReference>
<name>A0A1H2WD51_9FIRM</name>
<dbReference type="eggNOG" id="COG3943">
    <property type="taxonomic scope" value="Bacteria"/>
</dbReference>
<dbReference type="PANTHER" id="PTHR35810">
    <property type="entry name" value="CYTOPLASMIC PROTEIN-RELATED"/>
    <property type="match status" value="1"/>
</dbReference>
<dbReference type="InterPro" id="IPR011204">
    <property type="entry name" value="Virulence_RhuM-like"/>
</dbReference>
<organism evidence="1 2">
    <name type="scientific">Kandleria vitulina</name>
    <dbReference type="NCBI Taxonomy" id="1630"/>
    <lineage>
        <taxon>Bacteria</taxon>
        <taxon>Bacillati</taxon>
        <taxon>Bacillota</taxon>
        <taxon>Erysipelotrichia</taxon>
        <taxon>Erysipelotrichales</taxon>
        <taxon>Coprobacillaceae</taxon>
        <taxon>Kandleria</taxon>
    </lineage>
</organism>
<proteinExistence type="predicted"/>
<accession>A0A1H2WD51</accession>
<reference evidence="1 2" key="1">
    <citation type="submission" date="2016-10" db="EMBL/GenBank/DDBJ databases">
        <authorList>
            <person name="de Groot N.N."/>
        </authorList>
    </citation>
    <scope>NUCLEOTIDE SEQUENCE [LARGE SCALE GENOMIC DNA]</scope>
    <source>
        <strain evidence="1 2">S3b</strain>
    </source>
</reference>
<dbReference type="RefSeq" id="WP_074687358.1">
    <property type="nucleotide sequence ID" value="NZ_FNNF01000053.1"/>
</dbReference>
<gene>
    <name evidence="1" type="ORF">SAMN04487759_1533</name>
</gene>
<dbReference type="AlphaFoldDB" id="A0A1H2WD51"/>
<dbReference type="Pfam" id="PF13310">
    <property type="entry name" value="Virulence_RhuM"/>
    <property type="match status" value="1"/>
</dbReference>
<dbReference type="EMBL" id="FNNF01000053">
    <property type="protein sequence ID" value="SDW78520.1"/>
    <property type="molecule type" value="Genomic_DNA"/>
</dbReference>
<dbReference type="PANTHER" id="PTHR35810:SF1">
    <property type="entry name" value="CYTOPLASMIC PROTEIN"/>
    <property type="match status" value="1"/>
</dbReference>
<evidence type="ECO:0000313" key="1">
    <source>
        <dbReference type="EMBL" id="SDW78520.1"/>
    </source>
</evidence>
<protein>
    <submittedName>
        <fullName evidence="1">Virulence protein RhuM family protein</fullName>
    </submittedName>
</protein>